<reference evidence="1" key="1">
    <citation type="journal article" date="2023" name="G3 (Bethesda)">
        <title>Whole genome assemblies of Zophobas morio and Tenebrio molitor.</title>
        <authorList>
            <person name="Kaur S."/>
            <person name="Stinson S.A."/>
            <person name="diCenzo G.C."/>
        </authorList>
    </citation>
    <scope>NUCLEOTIDE SEQUENCE</scope>
    <source>
        <strain evidence="1">QUZm001</strain>
    </source>
</reference>
<dbReference type="AlphaFoldDB" id="A0AA38M3E8"/>
<organism evidence="1 2">
    <name type="scientific">Zophobas morio</name>
    <dbReference type="NCBI Taxonomy" id="2755281"/>
    <lineage>
        <taxon>Eukaryota</taxon>
        <taxon>Metazoa</taxon>
        <taxon>Ecdysozoa</taxon>
        <taxon>Arthropoda</taxon>
        <taxon>Hexapoda</taxon>
        <taxon>Insecta</taxon>
        <taxon>Pterygota</taxon>
        <taxon>Neoptera</taxon>
        <taxon>Endopterygota</taxon>
        <taxon>Coleoptera</taxon>
        <taxon>Polyphaga</taxon>
        <taxon>Cucujiformia</taxon>
        <taxon>Tenebrionidae</taxon>
        <taxon>Zophobas</taxon>
    </lineage>
</organism>
<keyword evidence="2" id="KW-1185">Reference proteome</keyword>
<accession>A0AA38M3E8</accession>
<dbReference type="EMBL" id="JALNTZ010000009">
    <property type="protein sequence ID" value="KAJ3641379.1"/>
    <property type="molecule type" value="Genomic_DNA"/>
</dbReference>
<dbReference type="Proteomes" id="UP001168821">
    <property type="component" value="Unassembled WGS sequence"/>
</dbReference>
<protein>
    <submittedName>
        <fullName evidence="1">Uncharacterized protein</fullName>
    </submittedName>
</protein>
<gene>
    <name evidence="1" type="ORF">Zmor_027889</name>
</gene>
<sequence>MSVDKFGRSPSSSIYRLYRKRQVFEHPRNTIRYTEDGNFDMENRKLCNVQDPIEETDVTTKKYADKLHENAILRIDKFGSVLTDAKKAFLKAEIDLSKKVSDLDNQMTITVDEIDKKWIKMLADYEKLSNRLKRLQKDPVPDEKIKRLQPRAVQSK</sequence>
<name>A0AA38M3E8_9CUCU</name>
<comment type="caution">
    <text evidence="1">The sequence shown here is derived from an EMBL/GenBank/DDBJ whole genome shotgun (WGS) entry which is preliminary data.</text>
</comment>
<proteinExistence type="predicted"/>
<evidence type="ECO:0000313" key="1">
    <source>
        <dbReference type="EMBL" id="KAJ3641379.1"/>
    </source>
</evidence>
<evidence type="ECO:0000313" key="2">
    <source>
        <dbReference type="Proteomes" id="UP001168821"/>
    </source>
</evidence>